<dbReference type="AlphaFoldDB" id="R7WJE2"/>
<dbReference type="Proteomes" id="UP000013525">
    <property type="component" value="Unassembled WGS sequence"/>
</dbReference>
<organism evidence="1 2">
    <name type="scientific">Rhodococcus rhodnii LMG 5362</name>
    <dbReference type="NCBI Taxonomy" id="1273125"/>
    <lineage>
        <taxon>Bacteria</taxon>
        <taxon>Bacillati</taxon>
        <taxon>Actinomycetota</taxon>
        <taxon>Actinomycetes</taxon>
        <taxon>Mycobacteriales</taxon>
        <taxon>Nocardiaceae</taxon>
        <taxon>Rhodococcus</taxon>
    </lineage>
</organism>
<evidence type="ECO:0000313" key="1">
    <source>
        <dbReference type="EMBL" id="EOM75380.1"/>
    </source>
</evidence>
<name>R7WJE2_9NOCA</name>
<keyword evidence="2" id="KW-1185">Reference proteome</keyword>
<comment type="caution">
    <text evidence="1">The sequence shown here is derived from an EMBL/GenBank/DDBJ whole genome shotgun (WGS) entry which is preliminary data.</text>
</comment>
<proteinExistence type="predicted"/>
<reference evidence="1 2" key="1">
    <citation type="journal article" date="2013" name="Genome Announc.">
        <title>Draft Genome Sequence of Rhodococcus rhodnii Strain LMG5362, a Symbiont of Rhodnius prolixus (Hemiptera, Reduviidae, Triatominae), the Principle Vector of Trypanosoma cruzi.</title>
        <authorList>
            <person name="Pachebat J.A."/>
            <person name="van Keulen G."/>
            <person name="Whitten M.M."/>
            <person name="Girdwood S."/>
            <person name="Del Sol R."/>
            <person name="Dyson P.J."/>
            <person name="Facey P.D."/>
        </authorList>
    </citation>
    <scope>NUCLEOTIDE SEQUENCE [LARGE SCALE GENOMIC DNA]</scope>
    <source>
        <strain evidence="1 2">LMG 5362</strain>
    </source>
</reference>
<dbReference type="EMBL" id="APMY01000095">
    <property type="protein sequence ID" value="EOM75380.1"/>
    <property type="molecule type" value="Genomic_DNA"/>
</dbReference>
<gene>
    <name evidence="1" type="ORF">Rrhod_3178</name>
</gene>
<accession>R7WJE2</accession>
<sequence>MDVCHDTSNEYSRNPRSKECPLQAIRMADGVGMTYL</sequence>
<evidence type="ECO:0000313" key="2">
    <source>
        <dbReference type="Proteomes" id="UP000013525"/>
    </source>
</evidence>
<protein>
    <submittedName>
        <fullName evidence="1">Uncharacterized protein</fullName>
    </submittedName>
</protein>